<dbReference type="InterPro" id="IPR033132">
    <property type="entry name" value="GH_1_N_CS"/>
</dbReference>
<dbReference type="PANTHER" id="PTHR10353:SF209">
    <property type="entry name" value="GALACTOLIPID GALACTOSYLTRANSFERASE SFR2, CHLOROPLASTIC"/>
    <property type="match status" value="1"/>
</dbReference>
<gene>
    <name evidence="5" type="ordered locus">Tpen_1675</name>
</gene>
<dbReference type="InterPro" id="IPR001360">
    <property type="entry name" value="Glyco_hydro_1"/>
</dbReference>
<dbReference type="EnsemblBacteria" id="ABL79070">
    <property type="protein sequence ID" value="ABL79070"/>
    <property type="gene ID" value="Tpen_1675"/>
</dbReference>
<evidence type="ECO:0000256" key="4">
    <source>
        <dbReference type="RuleBase" id="RU003690"/>
    </source>
</evidence>
<dbReference type="Gene3D" id="3.20.20.80">
    <property type="entry name" value="Glycosidases"/>
    <property type="match status" value="1"/>
</dbReference>
<dbReference type="GO" id="GO:0008422">
    <property type="term" value="F:beta-glucosidase activity"/>
    <property type="evidence" value="ECO:0007669"/>
    <property type="project" value="TreeGrafter"/>
</dbReference>
<keyword evidence="3" id="KW-0326">Glycosidase</keyword>
<dbReference type="eggNOG" id="arCOG05412">
    <property type="taxonomic scope" value="Archaea"/>
</dbReference>
<dbReference type="Pfam" id="PF00232">
    <property type="entry name" value="Glyco_hydro_1"/>
    <property type="match status" value="2"/>
</dbReference>
<comment type="similarity">
    <text evidence="1 4">Belongs to the glycosyl hydrolase 1 family.</text>
</comment>
<evidence type="ECO:0000256" key="2">
    <source>
        <dbReference type="ARBA" id="ARBA00022801"/>
    </source>
</evidence>
<dbReference type="EMBL" id="CP000505">
    <property type="protein sequence ID" value="ABL79070.1"/>
    <property type="molecule type" value="Genomic_DNA"/>
</dbReference>
<dbReference type="PRINTS" id="PR00131">
    <property type="entry name" value="GLHYDRLASE1"/>
</dbReference>
<dbReference type="PANTHER" id="PTHR10353">
    <property type="entry name" value="GLYCOSYL HYDROLASE"/>
    <property type="match status" value="1"/>
</dbReference>
<dbReference type="CAZy" id="GH1">
    <property type="family name" value="Glycoside Hydrolase Family 1"/>
</dbReference>
<dbReference type="InterPro" id="IPR017853">
    <property type="entry name" value="GH"/>
</dbReference>
<dbReference type="PROSITE" id="PS00653">
    <property type="entry name" value="GLYCOSYL_HYDROL_F1_2"/>
    <property type="match status" value="1"/>
</dbReference>
<dbReference type="AlphaFoldDB" id="A1S0U0"/>
<sequence>MSTMMFPQKFRWGVSESGFQFEMGDEYRRFIDTNTDWWHWVRDPHNISSRLVSGDLPEDGINYFELFGKDHELARELGLNTYRLGIEWSRIFPHPTWFIEVDFEKDSLGFVKSVRIDEDTLRALDRYACRKAVQMYREILLDLRKRGFKVIVNLVHFTLPYWIHDPIRAKSSELSEGPLGLLEESFPIEMAKYAAYVAWKFGDLVDMWSTFNEPVVPIELGYLGTYTGFPPGVNKPQAVPKALVNTAIAHALAYDMIKKFDNVKADPDSNSPAEVGLIYNIIPAYSPEGTKSEKAVEHYSYFHNELLLEAVKNGRLDVALDGKNILKPAALGGKLDWLGVNYYTRIVVKESSRRFNGHPVLDFEAVAGYGYACVPFGLSKIGRACDGMGWEFYPEGLIDALRIGSTYASKLLVTENGTSDPRDVIRPSYLVNHLYALLLAIEEGINVEGYLHWALTDNYEWAHGFRQRFGLFEVDLITKSRIPRHSSRIYKHIIQQGFIPSEYKKDIVEFRGI</sequence>
<dbReference type="STRING" id="368408.Tpen_1675"/>
<organism evidence="5 6">
    <name type="scientific">Thermofilum pendens (strain DSM 2475 / Hrk 5)</name>
    <dbReference type="NCBI Taxonomy" id="368408"/>
    <lineage>
        <taxon>Archaea</taxon>
        <taxon>Thermoproteota</taxon>
        <taxon>Thermoprotei</taxon>
        <taxon>Thermofilales</taxon>
        <taxon>Thermofilaceae</taxon>
        <taxon>Thermofilum</taxon>
    </lineage>
</organism>
<protein>
    <submittedName>
        <fullName evidence="5">Glycoside hydrolase, family 1</fullName>
    </submittedName>
</protein>
<dbReference type="NCBIfam" id="NF041004">
    <property type="entry name" value="Beta_gal_BgaS"/>
    <property type="match status" value="1"/>
</dbReference>
<evidence type="ECO:0000313" key="5">
    <source>
        <dbReference type="EMBL" id="ABL79070.1"/>
    </source>
</evidence>
<dbReference type="InterPro" id="IPR053427">
    <property type="entry name" value="Beta-galactosidase"/>
</dbReference>
<accession>A1S0U0</accession>
<dbReference type="HOGENOM" id="CLU_001859_1_3_2"/>
<name>A1S0U0_THEPD</name>
<evidence type="ECO:0000313" key="6">
    <source>
        <dbReference type="Proteomes" id="UP000000641"/>
    </source>
</evidence>
<dbReference type="KEGG" id="tpe:Tpen_1675"/>
<dbReference type="GO" id="GO:0005975">
    <property type="term" value="P:carbohydrate metabolic process"/>
    <property type="evidence" value="ECO:0007669"/>
    <property type="project" value="InterPro"/>
</dbReference>
<dbReference type="SUPFAM" id="SSF51445">
    <property type="entry name" value="(Trans)glycosidases"/>
    <property type="match status" value="1"/>
</dbReference>
<keyword evidence="6" id="KW-1185">Reference proteome</keyword>
<reference evidence="6" key="1">
    <citation type="journal article" date="2008" name="J. Bacteriol.">
        <title>Genome sequence of Thermofilum pendens reveals an exceptional loss of biosynthetic pathways without genome reduction.</title>
        <authorList>
            <person name="Anderson I."/>
            <person name="Rodriguez J."/>
            <person name="Susanti D."/>
            <person name="Porat I."/>
            <person name="Reich C."/>
            <person name="Ulrich L.E."/>
            <person name="Elkins J.G."/>
            <person name="Mavromatis K."/>
            <person name="Lykidis A."/>
            <person name="Kim E."/>
            <person name="Thompson L.S."/>
            <person name="Nolan M."/>
            <person name="Land M."/>
            <person name="Copeland A."/>
            <person name="Lapidus A."/>
            <person name="Lucas S."/>
            <person name="Detter C."/>
            <person name="Zhulin I.B."/>
            <person name="Olsen G.J."/>
            <person name="Whitman W."/>
            <person name="Mukhopadhyay B."/>
            <person name="Bristow J."/>
            <person name="Kyrpides N."/>
        </authorList>
    </citation>
    <scope>NUCLEOTIDE SEQUENCE [LARGE SCALE GENOMIC DNA]</scope>
    <source>
        <strain evidence="6">DSM 2475 / Hrk 5</strain>
    </source>
</reference>
<evidence type="ECO:0000256" key="1">
    <source>
        <dbReference type="ARBA" id="ARBA00010838"/>
    </source>
</evidence>
<keyword evidence="2 5" id="KW-0378">Hydrolase</keyword>
<proteinExistence type="inferred from homology"/>
<evidence type="ECO:0000256" key="3">
    <source>
        <dbReference type="ARBA" id="ARBA00023295"/>
    </source>
</evidence>
<dbReference type="Proteomes" id="UP000000641">
    <property type="component" value="Chromosome"/>
</dbReference>